<evidence type="ECO:0000313" key="2">
    <source>
        <dbReference type="Proteomes" id="UP000485058"/>
    </source>
</evidence>
<dbReference type="AlphaFoldDB" id="A0A699Z702"/>
<proteinExistence type="predicted"/>
<reference evidence="1 2" key="1">
    <citation type="submission" date="2020-02" db="EMBL/GenBank/DDBJ databases">
        <title>Draft genome sequence of Haematococcus lacustris strain NIES-144.</title>
        <authorList>
            <person name="Morimoto D."/>
            <person name="Nakagawa S."/>
            <person name="Yoshida T."/>
            <person name="Sawayama S."/>
        </authorList>
    </citation>
    <scope>NUCLEOTIDE SEQUENCE [LARGE SCALE GENOMIC DNA]</scope>
    <source>
        <strain evidence="1 2">NIES-144</strain>
    </source>
</reference>
<gene>
    <name evidence="1" type="ORF">HaLaN_13973</name>
</gene>
<comment type="caution">
    <text evidence="1">The sequence shown here is derived from an EMBL/GenBank/DDBJ whole genome shotgun (WGS) entry which is preliminary data.</text>
</comment>
<name>A0A699Z702_HAELA</name>
<keyword evidence="2" id="KW-1185">Reference proteome</keyword>
<sequence>MGRETRGCHKAMVQASDFFVNPFMRKTIVQAVRQAGPYFQDLSCRQQGDWGGAMAAMDLPAKYPIRFSAVAVVAAPSLPLRPMAPIGMHQCTVLHSVAQCGHGAVAWSGCMRPPCPCPAFITADCVLSDLHIIHAQAVPNPSGLGAGGPCRAPGCLQAAASAAGGGAACPAAGPAPPPSAATHH</sequence>
<organism evidence="1 2">
    <name type="scientific">Haematococcus lacustris</name>
    <name type="common">Green alga</name>
    <name type="synonym">Haematococcus pluvialis</name>
    <dbReference type="NCBI Taxonomy" id="44745"/>
    <lineage>
        <taxon>Eukaryota</taxon>
        <taxon>Viridiplantae</taxon>
        <taxon>Chlorophyta</taxon>
        <taxon>core chlorophytes</taxon>
        <taxon>Chlorophyceae</taxon>
        <taxon>CS clade</taxon>
        <taxon>Chlamydomonadales</taxon>
        <taxon>Haematococcaceae</taxon>
        <taxon>Haematococcus</taxon>
    </lineage>
</organism>
<dbReference type="EMBL" id="BLLF01001135">
    <property type="protein sequence ID" value="GFH17355.1"/>
    <property type="molecule type" value="Genomic_DNA"/>
</dbReference>
<evidence type="ECO:0000313" key="1">
    <source>
        <dbReference type="EMBL" id="GFH17355.1"/>
    </source>
</evidence>
<accession>A0A699Z702</accession>
<dbReference type="Proteomes" id="UP000485058">
    <property type="component" value="Unassembled WGS sequence"/>
</dbReference>
<protein>
    <submittedName>
        <fullName evidence="1">Uncharacterized protein</fullName>
    </submittedName>
</protein>